<reference evidence="2" key="1">
    <citation type="submission" date="2022-11" db="UniProtKB">
        <authorList>
            <consortium name="WormBaseParasite"/>
        </authorList>
    </citation>
    <scope>IDENTIFICATION</scope>
</reference>
<dbReference type="WBParaSite" id="nRc.2.0.1.t28067-RA">
    <property type="protein sequence ID" value="nRc.2.0.1.t28067-RA"/>
    <property type="gene ID" value="nRc.2.0.1.g28067"/>
</dbReference>
<dbReference type="Proteomes" id="UP000887565">
    <property type="component" value="Unplaced"/>
</dbReference>
<protein>
    <submittedName>
        <fullName evidence="2">Uncharacterized protein</fullName>
    </submittedName>
</protein>
<organism evidence="1 2">
    <name type="scientific">Romanomermis culicivorax</name>
    <name type="common">Nematode worm</name>
    <dbReference type="NCBI Taxonomy" id="13658"/>
    <lineage>
        <taxon>Eukaryota</taxon>
        <taxon>Metazoa</taxon>
        <taxon>Ecdysozoa</taxon>
        <taxon>Nematoda</taxon>
        <taxon>Enoplea</taxon>
        <taxon>Dorylaimia</taxon>
        <taxon>Mermithida</taxon>
        <taxon>Mermithoidea</taxon>
        <taxon>Mermithidae</taxon>
        <taxon>Romanomermis</taxon>
    </lineage>
</organism>
<keyword evidence="1" id="KW-1185">Reference proteome</keyword>
<sequence length="370" mass="42778">MINDQIKDQIKDQRSEIRLRIKNKIKSVTTNQIKDQIRYQSKDRIRDQIRDHIKDQIKNQIEDQIKQIKDQIKNQIRDNRSALSIKARFIVGLFNVAFLAKEISADTRVMMILKLYKLSVDGGDVLFVKVFSSKPKFDDELLCLLTLSIPQNYNKRPDLPPAIIRTDSNLDGEDVLSIVGGKPHQKNFTHLKALKVSTSRIFLAHPIDHLEAFYKKQTITLYTLGKKTHVAGETKPFGRQSSKSGQKAQGAFTKPVQNVVCELGVFVAASLNLTIWLEKLKRLVHQIQKQKILRITEIDELTIEFLTAVESAAAYRTIGFQFEKHINFFASRRADWFYSFDQFSTFQRFQYLIDSIDVLYVNRDFAAESH</sequence>
<evidence type="ECO:0000313" key="1">
    <source>
        <dbReference type="Proteomes" id="UP000887565"/>
    </source>
</evidence>
<accession>A0A915JPP3</accession>
<proteinExistence type="predicted"/>
<evidence type="ECO:0000313" key="2">
    <source>
        <dbReference type="WBParaSite" id="nRc.2.0.1.t28067-RA"/>
    </source>
</evidence>
<name>A0A915JPP3_ROMCU</name>
<dbReference type="AlphaFoldDB" id="A0A915JPP3"/>